<dbReference type="GO" id="GO:0008270">
    <property type="term" value="F:zinc ion binding"/>
    <property type="evidence" value="ECO:0007669"/>
    <property type="project" value="UniProtKB-KW"/>
</dbReference>
<feature type="domain" description="B box-type" evidence="4">
    <location>
        <begin position="69"/>
        <end position="114"/>
    </location>
</feature>
<feature type="region of interest" description="Disordered" evidence="3">
    <location>
        <begin position="150"/>
        <end position="178"/>
    </location>
</feature>
<dbReference type="PROSITE" id="PS50119">
    <property type="entry name" value="ZF_BBOX"/>
    <property type="match status" value="1"/>
</dbReference>
<dbReference type="SUPFAM" id="SSF57845">
    <property type="entry name" value="B-box zinc-binding domain"/>
    <property type="match status" value="1"/>
</dbReference>
<protein>
    <recommendedName>
        <fullName evidence="4">B box-type domain-containing protein</fullName>
    </recommendedName>
</protein>
<dbReference type="Proteomes" id="UP000243579">
    <property type="component" value="Unassembled WGS sequence"/>
</dbReference>
<dbReference type="OrthoDB" id="5407799at2759"/>
<comment type="caution">
    <text evidence="5">The sequence shown here is derived from an EMBL/GenBank/DDBJ whole genome shotgun (WGS) entry which is preliminary data.</text>
</comment>
<organism evidence="5 6">
    <name type="scientific">Achlya hypogyna</name>
    <name type="common">Oomycete</name>
    <name type="synonym">Protoachlya hypogyna</name>
    <dbReference type="NCBI Taxonomy" id="1202772"/>
    <lineage>
        <taxon>Eukaryota</taxon>
        <taxon>Sar</taxon>
        <taxon>Stramenopiles</taxon>
        <taxon>Oomycota</taxon>
        <taxon>Saprolegniomycetes</taxon>
        <taxon>Saprolegniales</taxon>
        <taxon>Achlyaceae</taxon>
        <taxon>Achlya</taxon>
    </lineage>
</organism>
<feature type="coiled-coil region" evidence="2">
    <location>
        <begin position="241"/>
        <end position="268"/>
    </location>
</feature>
<keyword evidence="1" id="KW-0862">Zinc</keyword>
<keyword evidence="6" id="KW-1185">Reference proteome</keyword>
<dbReference type="AlphaFoldDB" id="A0A1V9ZTG1"/>
<name>A0A1V9ZTG1_ACHHY</name>
<dbReference type="InterPro" id="IPR000315">
    <property type="entry name" value="Znf_B-box"/>
</dbReference>
<accession>A0A1V9ZTG1</accession>
<keyword evidence="2" id="KW-0175">Coiled coil</keyword>
<dbReference type="CDD" id="cd19757">
    <property type="entry name" value="Bbox1"/>
    <property type="match status" value="1"/>
</dbReference>
<sequence length="422" mass="46301">MSGARMLSSAENLVIQEELMANKWGEFRCSVCSKVATQKCISCPGEYYCAKCDRKEHSKKHRAREPTNVLSRVCDLCSKYKLELVCETCGKHMCTNCTTLACQSTGKPHKLYPMNGSRGLCSAMTFWSPRFINSIQRRVSKDLPMKVAKKEPRVPVSAPAPAPAPVAPPAPAAPTQATPPVAVPPPVAAPAPVAATVVKAEAFKFEAPPVAVDDVIMDSVEDVGMPHIGADTMKGVMLEKYNAANAQVMSLESEIKKLAEQVRLEVNKQSMSVALSFNTKRNQMQQALESVIAARDEALAYLVAFIPALYAQYMATHDPTKPEYKAVVATPTIVQRVVPGKHLKCAQLEAKIQALQTERLRVNAAINQVLESHDMSALDALGTQMADLDRDMIAQDTERCKEFVLLTVFSSILRDRIQQMRK</sequence>
<evidence type="ECO:0000256" key="2">
    <source>
        <dbReference type="SAM" id="Coils"/>
    </source>
</evidence>
<evidence type="ECO:0000256" key="3">
    <source>
        <dbReference type="SAM" id="MobiDB-lite"/>
    </source>
</evidence>
<evidence type="ECO:0000259" key="4">
    <source>
        <dbReference type="PROSITE" id="PS50119"/>
    </source>
</evidence>
<evidence type="ECO:0000313" key="5">
    <source>
        <dbReference type="EMBL" id="OQS01251.1"/>
    </source>
</evidence>
<evidence type="ECO:0000256" key="1">
    <source>
        <dbReference type="PROSITE-ProRule" id="PRU00024"/>
    </source>
</evidence>
<evidence type="ECO:0000313" key="6">
    <source>
        <dbReference type="Proteomes" id="UP000243579"/>
    </source>
</evidence>
<gene>
    <name evidence="5" type="ORF">ACHHYP_01514</name>
</gene>
<dbReference type="EMBL" id="JNBR01000011">
    <property type="protein sequence ID" value="OQS01251.1"/>
    <property type="molecule type" value="Genomic_DNA"/>
</dbReference>
<feature type="compositionally biased region" description="Pro residues" evidence="3">
    <location>
        <begin position="158"/>
        <end position="172"/>
    </location>
</feature>
<reference evidence="5 6" key="1">
    <citation type="journal article" date="2014" name="Genome Biol. Evol.">
        <title>The secreted proteins of Achlya hypogyna and Thraustotheca clavata identify the ancestral oomycete secretome and reveal gene acquisitions by horizontal gene transfer.</title>
        <authorList>
            <person name="Misner I."/>
            <person name="Blouin N."/>
            <person name="Leonard G."/>
            <person name="Richards T.A."/>
            <person name="Lane C.E."/>
        </authorList>
    </citation>
    <scope>NUCLEOTIDE SEQUENCE [LARGE SCALE GENOMIC DNA]</scope>
    <source>
        <strain evidence="5 6">ATCC 48635</strain>
    </source>
</reference>
<keyword evidence="1" id="KW-0479">Metal-binding</keyword>
<proteinExistence type="predicted"/>
<keyword evidence="1" id="KW-0863">Zinc-finger</keyword>